<reference evidence="2" key="2">
    <citation type="journal article" date="2018" name="Plant J.">
        <title>The Sorghum bicolor reference genome: improved assembly, gene annotations, a transcriptome atlas, and signatures of genome organization.</title>
        <authorList>
            <person name="McCormick R.F."/>
            <person name="Truong S.K."/>
            <person name="Sreedasyam A."/>
            <person name="Jenkins J."/>
            <person name="Shu S."/>
            <person name="Sims D."/>
            <person name="Kennedy M."/>
            <person name="Amirebrahimi M."/>
            <person name="Weers B.D."/>
            <person name="McKinley B."/>
            <person name="Mattison A."/>
            <person name="Morishige D.T."/>
            <person name="Grimwood J."/>
            <person name="Schmutz J."/>
            <person name="Mullet J.E."/>
        </authorList>
    </citation>
    <scope>NUCLEOTIDE SEQUENCE [LARGE SCALE GENOMIC DNA]</scope>
    <source>
        <strain evidence="2">cv. BTx623</strain>
    </source>
</reference>
<dbReference type="Gramene" id="KXG20183">
    <property type="protein sequence ID" value="KXG20183"/>
    <property type="gene ID" value="SORBI_3010G167400"/>
</dbReference>
<organism evidence="1 2">
    <name type="scientific">Sorghum bicolor</name>
    <name type="common">Sorghum</name>
    <name type="synonym">Sorghum vulgare</name>
    <dbReference type="NCBI Taxonomy" id="4558"/>
    <lineage>
        <taxon>Eukaryota</taxon>
        <taxon>Viridiplantae</taxon>
        <taxon>Streptophyta</taxon>
        <taxon>Embryophyta</taxon>
        <taxon>Tracheophyta</taxon>
        <taxon>Spermatophyta</taxon>
        <taxon>Magnoliopsida</taxon>
        <taxon>Liliopsida</taxon>
        <taxon>Poales</taxon>
        <taxon>Poaceae</taxon>
        <taxon>PACMAD clade</taxon>
        <taxon>Panicoideae</taxon>
        <taxon>Andropogonodae</taxon>
        <taxon>Andropogoneae</taxon>
        <taxon>Sorghinae</taxon>
        <taxon>Sorghum</taxon>
    </lineage>
</organism>
<dbReference type="InParanoid" id="A0A194YJQ3"/>
<dbReference type="AlphaFoldDB" id="A0A194YJQ3"/>
<evidence type="ECO:0000313" key="1">
    <source>
        <dbReference type="EMBL" id="KXG20183.1"/>
    </source>
</evidence>
<dbReference type="EMBL" id="CM000769">
    <property type="protein sequence ID" value="KXG20183.1"/>
    <property type="molecule type" value="Genomic_DNA"/>
</dbReference>
<keyword evidence="2" id="KW-1185">Reference proteome</keyword>
<sequence length="88" mass="10193">MASEQIQRCIMLTAPPHAPAKHFATFIALSCWMLWKRRNGVVFRNETTSVNQFLSSSSISEAKLWKYRLPKKDRQIADSWCNLFNSAM</sequence>
<evidence type="ECO:0000313" key="2">
    <source>
        <dbReference type="Proteomes" id="UP000000768"/>
    </source>
</evidence>
<gene>
    <name evidence="1" type="ORF">SORBI_3010G167400</name>
</gene>
<reference evidence="1 2" key="1">
    <citation type="journal article" date="2009" name="Nature">
        <title>The Sorghum bicolor genome and the diversification of grasses.</title>
        <authorList>
            <person name="Paterson A.H."/>
            <person name="Bowers J.E."/>
            <person name="Bruggmann R."/>
            <person name="Dubchak I."/>
            <person name="Grimwood J."/>
            <person name="Gundlach H."/>
            <person name="Haberer G."/>
            <person name="Hellsten U."/>
            <person name="Mitros T."/>
            <person name="Poliakov A."/>
            <person name="Schmutz J."/>
            <person name="Spannagl M."/>
            <person name="Tang H."/>
            <person name="Wang X."/>
            <person name="Wicker T."/>
            <person name="Bharti A.K."/>
            <person name="Chapman J."/>
            <person name="Feltus F.A."/>
            <person name="Gowik U."/>
            <person name="Grigoriev I.V."/>
            <person name="Lyons E."/>
            <person name="Maher C.A."/>
            <person name="Martis M."/>
            <person name="Narechania A."/>
            <person name="Otillar R.P."/>
            <person name="Penning B.W."/>
            <person name="Salamov A.A."/>
            <person name="Wang Y."/>
            <person name="Zhang L."/>
            <person name="Carpita N.C."/>
            <person name="Freeling M."/>
            <person name="Gingle A.R."/>
            <person name="Hash C.T."/>
            <person name="Keller B."/>
            <person name="Klein P."/>
            <person name="Kresovich S."/>
            <person name="McCann M.C."/>
            <person name="Ming R."/>
            <person name="Peterson D.G."/>
            <person name="Mehboob-ur-Rahman"/>
            <person name="Ware D."/>
            <person name="Westhoff P."/>
            <person name="Mayer K.F."/>
            <person name="Messing J."/>
            <person name="Rokhsar D.S."/>
        </authorList>
    </citation>
    <scope>NUCLEOTIDE SEQUENCE [LARGE SCALE GENOMIC DNA]</scope>
    <source>
        <strain evidence="2">cv. BTx623</strain>
    </source>
</reference>
<dbReference type="Proteomes" id="UP000000768">
    <property type="component" value="Chromosome 10"/>
</dbReference>
<accession>A0A194YJQ3</accession>
<name>A0A194YJQ3_SORBI</name>
<proteinExistence type="predicted"/>
<dbReference type="OMA" id="IRTHAFW"/>
<protein>
    <submittedName>
        <fullName evidence="1">Uncharacterized protein</fullName>
    </submittedName>
</protein>